<name>A0A1L1WEK9_9FLOR</name>
<gene>
    <name evidence="1" type="primary">orf35</name>
</gene>
<accession>A0A1L1WEK9</accession>
<dbReference type="RefSeq" id="YP_009332586.1">
    <property type="nucleotide sequence ID" value="NC_032396.1"/>
</dbReference>
<sequence length="35" mass="4264">MFYKKIKSLIKIIRYKVYEFLKIISLSSVSFLLNH</sequence>
<dbReference type="AlphaFoldDB" id="A0A1L1WEK9"/>
<reference evidence="1" key="1">
    <citation type="submission" date="2014-03" db="EMBL/GenBank/DDBJ databases">
        <title>Molecular Investigation of Pacific North American Membranoptera.</title>
        <authorList>
            <person name="Hughey J.R."/>
            <person name="Hommersand M.H."/>
            <person name="Miller K.A."/>
            <person name="Fuller T."/>
            <person name="Lin S.-M."/>
        </authorList>
    </citation>
    <scope>NUCLEOTIDE SEQUENCE</scope>
</reference>
<geneLocation type="chloroplast" evidence="1"/>
<organism evidence="1">
    <name type="scientific">Membranoptera weeksiae</name>
    <dbReference type="NCBI Taxonomy" id="158720"/>
    <lineage>
        <taxon>Eukaryota</taxon>
        <taxon>Rhodophyta</taxon>
        <taxon>Florideophyceae</taxon>
        <taxon>Rhodymeniophycidae</taxon>
        <taxon>Ceramiales</taxon>
        <taxon>Delesseriaceae</taxon>
        <taxon>Membranoptera</taxon>
    </lineage>
</organism>
<keyword evidence="1" id="KW-0934">Plastid</keyword>
<dbReference type="EMBL" id="KJ513670">
    <property type="protein sequence ID" value="AIC36833.1"/>
    <property type="molecule type" value="Genomic_DNA"/>
</dbReference>
<dbReference type="GeneID" id="30689724"/>
<protein>
    <submittedName>
        <fullName evidence="1">Uncharacterized protein</fullName>
    </submittedName>
</protein>
<keyword evidence="1" id="KW-0150">Chloroplast</keyword>
<proteinExistence type="predicted"/>
<evidence type="ECO:0000313" key="1">
    <source>
        <dbReference type="EMBL" id="AIC36833.1"/>
    </source>
</evidence>